<dbReference type="WBParaSite" id="HNAJ_0000231401-mRNA-1">
    <property type="protein sequence ID" value="HNAJ_0000231401-mRNA-1"/>
    <property type="gene ID" value="HNAJ_0000231401"/>
</dbReference>
<dbReference type="Gene3D" id="2.170.15.10">
    <property type="entry name" value="Proaerolysin, chain A, domain 3"/>
    <property type="match status" value="1"/>
</dbReference>
<evidence type="ECO:0000313" key="2">
    <source>
        <dbReference type="Proteomes" id="UP000278807"/>
    </source>
</evidence>
<sequence>MPLEPESELFDLVGVIRAWAINSFVESADSKTRKQVCITGKGVGNLGVEIVWDDIVSWSEPPNYEDKKSFQLPKCHALFSTAYRNGTDGVQEYNFRTDRSTRSTAEIEITKGFNAHKEIGVKLQLPEQILEASAGFSQEISLSKATRQSVDEEMSWGVDTRVEVQPQSTANVQVNVIEHQMTCRFSVNTRLRGRIRAVCVDRRKNNAFLMSIENDLGDVVKAHLDKIRAPTAQKPTNVKVEGSSTPKTVIITTEGKCAFRFGVKQEVEVTQVRAPYPK</sequence>
<reference evidence="1 2" key="2">
    <citation type="submission" date="2018-11" db="EMBL/GenBank/DDBJ databases">
        <authorList>
            <consortium name="Pathogen Informatics"/>
        </authorList>
    </citation>
    <scope>NUCLEOTIDE SEQUENCE [LARGE SCALE GENOMIC DNA]</scope>
</reference>
<accession>A0A0R3T5H6</accession>
<dbReference type="EMBL" id="UZAE01001105">
    <property type="protein sequence ID" value="VDN98172.1"/>
    <property type="molecule type" value="Genomic_DNA"/>
</dbReference>
<dbReference type="STRING" id="102285.A0A0R3T5H6"/>
<gene>
    <name evidence="1" type="ORF">HNAJ_LOCUS2313</name>
</gene>
<proteinExistence type="predicted"/>
<evidence type="ECO:0000313" key="3">
    <source>
        <dbReference type="WBParaSite" id="HNAJ_0000231401-mRNA-1"/>
    </source>
</evidence>
<dbReference type="PANTHER" id="PTHR39369:SF6">
    <property type="entry name" value="LIN-24 (TWENTY-FOUR) LIKE"/>
    <property type="match status" value="1"/>
</dbReference>
<protein>
    <submittedName>
        <fullName evidence="3">H_lectin domain-containing protein</fullName>
    </submittedName>
</protein>
<dbReference type="OrthoDB" id="9977517at2759"/>
<dbReference type="CDD" id="cd20237">
    <property type="entry name" value="PFM_LIN24-like"/>
    <property type="match status" value="1"/>
</dbReference>
<dbReference type="PANTHER" id="PTHR39369">
    <property type="entry name" value="LIN-24 (TWENTY-FOUR) LIKE"/>
    <property type="match status" value="1"/>
</dbReference>
<evidence type="ECO:0000313" key="1">
    <source>
        <dbReference type="EMBL" id="VDN98172.1"/>
    </source>
</evidence>
<dbReference type="SUPFAM" id="SSF56973">
    <property type="entry name" value="Aerolisin/ETX pore-forming domain"/>
    <property type="match status" value="1"/>
</dbReference>
<keyword evidence="2" id="KW-1185">Reference proteome</keyword>
<reference evidence="3" key="1">
    <citation type="submission" date="2017-02" db="UniProtKB">
        <authorList>
            <consortium name="WormBaseParasite"/>
        </authorList>
    </citation>
    <scope>IDENTIFICATION</scope>
</reference>
<organism evidence="3">
    <name type="scientific">Rodentolepis nana</name>
    <name type="common">Dwarf tapeworm</name>
    <name type="synonym">Hymenolepis nana</name>
    <dbReference type="NCBI Taxonomy" id="102285"/>
    <lineage>
        <taxon>Eukaryota</taxon>
        <taxon>Metazoa</taxon>
        <taxon>Spiralia</taxon>
        <taxon>Lophotrochozoa</taxon>
        <taxon>Platyhelminthes</taxon>
        <taxon>Cestoda</taxon>
        <taxon>Eucestoda</taxon>
        <taxon>Cyclophyllidea</taxon>
        <taxon>Hymenolepididae</taxon>
        <taxon>Rodentolepis</taxon>
    </lineage>
</organism>
<dbReference type="AlphaFoldDB" id="A0A0R3T5H6"/>
<dbReference type="Proteomes" id="UP000278807">
    <property type="component" value="Unassembled WGS sequence"/>
</dbReference>
<name>A0A0R3T5H6_RODNA</name>